<dbReference type="EMBL" id="BARH01000006">
    <property type="protein sequence ID" value="GAC90530.1"/>
    <property type="molecule type" value="Genomic_DNA"/>
</dbReference>
<dbReference type="AlphaFoldDB" id="R4FCJ2"/>
<dbReference type="Proteomes" id="UP000013057">
    <property type="component" value="Unassembled WGS sequence"/>
</dbReference>
<reference evidence="2" key="1">
    <citation type="journal article" date="2013" name="Genome">
        <title>Draft Genome Sequence of a Thermophilic Member of the Bacillaceae, Anoxybacillus flavithermus Strain Kn10, Isolated from the Kan-nawa Hot Spring in Japan.</title>
        <authorList>
            <person name="Matsutani M."/>
            <person name="Shirakihara Y."/>
            <person name="Imada K."/>
            <person name="Yakushi T."/>
            <person name="Matsushita K."/>
        </authorList>
    </citation>
    <scope>NUCLEOTIDE SEQUENCE [LARGE SCALE GENOMIC DNA]</scope>
    <source>
        <strain evidence="2">NBRC 109594</strain>
    </source>
</reference>
<protein>
    <submittedName>
        <fullName evidence="1">Uncharacterized protein</fullName>
    </submittedName>
</protein>
<sequence length="41" mass="4849">MYRCNKYNKKTPPHGMVETFKHILYNVSFIADVFLKNELAS</sequence>
<name>R4FCJ2_9BACL</name>
<evidence type="ECO:0000313" key="2">
    <source>
        <dbReference type="Proteomes" id="UP000013057"/>
    </source>
</evidence>
<organism evidence="1 2">
    <name type="scientific">Anoxybacillus flavithermus NBRC 109594</name>
    <dbReference type="NCBI Taxonomy" id="1315967"/>
    <lineage>
        <taxon>Bacteria</taxon>
        <taxon>Bacillati</taxon>
        <taxon>Bacillota</taxon>
        <taxon>Bacilli</taxon>
        <taxon>Bacillales</taxon>
        <taxon>Anoxybacillaceae</taxon>
        <taxon>Anoxybacillus</taxon>
    </lineage>
</organism>
<evidence type="ECO:0000313" key="1">
    <source>
        <dbReference type="EMBL" id="GAC90530.1"/>
    </source>
</evidence>
<comment type="caution">
    <text evidence="1">The sequence shown here is derived from an EMBL/GenBank/DDBJ whole genome shotgun (WGS) entry which is preliminary data.</text>
</comment>
<gene>
    <name evidence="1" type="ORF">KN10_0966</name>
</gene>
<accession>R4FCJ2</accession>
<proteinExistence type="predicted"/>